<sequence>MTACAIRYRLDGAGPAAFLVECEGRFHFYTRGELGAAVAPEQVRSLLANRFPRWVPAIGDLALDGPRPAPGTPARLVAGGYRDDLVMPGGGYHGYGEAGAS</sequence>
<name>A0A6J4U2L9_9BACT</name>
<dbReference type="EMBL" id="CADCWG010000037">
    <property type="protein sequence ID" value="CAA9539026.1"/>
    <property type="molecule type" value="Genomic_DNA"/>
</dbReference>
<accession>A0A6J4U2L9</accession>
<protein>
    <submittedName>
        <fullName evidence="1">Uncharacterized protein</fullName>
    </submittedName>
</protein>
<dbReference type="AlphaFoldDB" id="A0A6J4U2L9"/>
<gene>
    <name evidence="1" type="ORF">AVDCRST_MAG49-596</name>
</gene>
<proteinExistence type="predicted"/>
<evidence type="ECO:0000313" key="1">
    <source>
        <dbReference type="EMBL" id="CAA9539026.1"/>
    </source>
</evidence>
<organism evidence="1">
    <name type="scientific">uncultured Thermomicrobiales bacterium</name>
    <dbReference type="NCBI Taxonomy" id="1645740"/>
    <lineage>
        <taxon>Bacteria</taxon>
        <taxon>Pseudomonadati</taxon>
        <taxon>Thermomicrobiota</taxon>
        <taxon>Thermomicrobia</taxon>
        <taxon>Thermomicrobiales</taxon>
        <taxon>environmental samples</taxon>
    </lineage>
</organism>
<reference evidence="1" key="1">
    <citation type="submission" date="2020-02" db="EMBL/GenBank/DDBJ databases">
        <authorList>
            <person name="Meier V. D."/>
        </authorList>
    </citation>
    <scope>NUCLEOTIDE SEQUENCE</scope>
    <source>
        <strain evidence="1">AVDCRST_MAG49</strain>
    </source>
</reference>